<evidence type="ECO:0000259" key="23">
    <source>
        <dbReference type="PROSITE" id="PS50109"/>
    </source>
</evidence>
<evidence type="ECO:0000256" key="19">
    <source>
        <dbReference type="ARBA" id="ARBA00023014"/>
    </source>
</evidence>
<comment type="function">
    <text evidence="21">Member of the two-component regulatory system NreB/NreC involved in the control of dissimilatory nitrate/nitrite reduction in response to oxygen. NreB functions as a direct oxygen sensor histidine kinase which is autophosphorylated, in the absence of oxygen, probably at the conserved histidine residue, and transfers its phosphate group probably to a conserved aspartate residue of NreC. NreB/NreC activates the expression of the nitrate (narGHJI) and nitrite (nir) reductase operons, as well as the putative nitrate transporter gene narT.</text>
</comment>
<keyword evidence="9" id="KW-0963">Cytoplasm</keyword>
<dbReference type="Pfam" id="PF07730">
    <property type="entry name" value="HisKA_3"/>
    <property type="match status" value="1"/>
</dbReference>
<dbReference type="GO" id="GO:0005524">
    <property type="term" value="F:ATP binding"/>
    <property type="evidence" value="ECO:0007669"/>
    <property type="project" value="UniProtKB-KW"/>
</dbReference>
<keyword evidence="7" id="KW-1003">Cell membrane</keyword>
<dbReference type="InterPro" id="IPR029016">
    <property type="entry name" value="GAF-like_dom_sf"/>
</dbReference>
<organism evidence="24 25">
    <name type="scientific">Alicyclobacillus vulcanalis</name>
    <dbReference type="NCBI Taxonomy" id="252246"/>
    <lineage>
        <taxon>Bacteria</taxon>
        <taxon>Bacillati</taxon>
        <taxon>Bacillota</taxon>
        <taxon>Bacilli</taxon>
        <taxon>Bacillales</taxon>
        <taxon>Alicyclobacillaceae</taxon>
        <taxon>Alicyclobacillus</taxon>
    </lineage>
</organism>
<evidence type="ECO:0000256" key="22">
    <source>
        <dbReference type="ARBA" id="ARBA00030800"/>
    </source>
</evidence>
<dbReference type="GO" id="GO:0000155">
    <property type="term" value="F:phosphorelay sensor kinase activity"/>
    <property type="evidence" value="ECO:0007669"/>
    <property type="project" value="InterPro"/>
</dbReference>
<keyword evidence="25" id="KW-1185">Reference proteome</keyword>
<dbReference type="GO" id="GO:0046983">
    <property type="term" value="F:protein dimerization activity"/>
    <property type="evidence" value="ECO:0007669"/>
    <property type="project" value="InterPro"/>
</dbReference>
<dbReference type="PRINTS" id="PR00344">
    <property type="entry name" value="BCTRLSENSOR"/>
</dbReference>
<evidence type="ECO:0000256" key="16">
    <source>
        <dbReference type="ARBA" id="ARBA00022989"/>
    </source>
</evidence>
<feature type="domain" description="Histidine kinase" evidence="23">
    <location>
        <begin position="321"/>
        <end position="515"/>
    </location>
</feature>
<evidence type="ECO:0000256" key="1">
    <source>
        <dbReference type="ARBA" id="ARBA00000085"/>
    </source>
</evidence>
<keyword evidence="20" id="KW-0472">Membrane</keyword>
<evidence type="ECO:0000256" key="2">
    <source>
        <dbReference type="ARBA" id="ARBA00001966"/>
    </source>
</evidence>
<evidence type="ECO:0000313" key="24">
    <source>
        <dbReference type="EMBL" id="SIT12798.1"/>
    </source>
</evidence>
<dbReference type="InterPro" id="IPR004358">
    <property type="entry name" value="Sig_transdc_His_kin-like_C"/>
</dbReference>
<keyword evidence="19" id="KW-0411">Iron-sulfur</keyword>
<keyword evidence="17" id="KW-0408">Iron</keyword>
<name>A0A1N7PQC2_9BACL</name>
<evidence type="ECO:0000256" key="11">
    <source>
        <dbReference type="ARBA" id="ARBA00022692"/>
    </source>
</evidence>
<evidence type="ECO:0000256" key="10">
    <source>
        <dbReference type="ARBA" id="ARBA00022679"/>
    </source>
</evidence>
<dbReference type="SUPFAM" id="SSF55781">
    <property type="entry name" value="GAF domain-like"/>
    <property type="match status" value="1"/>
</dbReference>
<dbReference type="SUPFAM" id="SSF55874">
    <property type="entry name" value="ATPase domain of HSP90 chaperone/DNA topoisomerase II/histidine kinase"/>
    <property type="match status" value="1"/>
</dbReference>
<evidence type="ECO:0000256" key="15">
    <source>
        <dbReference type="ARBA" id="ARBA00022840"/>
    </source>
</evidence>
<dbReference type="RefSeq" id="WP_084182629.1">
    <property type="nucleotide sequence ID" value="NZ_FTOO01000016.1"/>
</dbReference>
<dbReference type="GO" id="GO:0051539">
    <property type="term" value="F:4 iron, 4 sulfur cluster binding"/>
    <property type="evidence" value="ECO:0007669"/>
    <property type="project" value="UniProtKB-KW"/>
</dbReference>
<evidence type="ECO:0000256" key="9">
    <source>
        <dbReference type="ARBA" id="ARBA00022490"/>
    </source>
</evidence>
<dbReference type="InterPro" id="IPR036890">
    <property type="entry name" value="HATPase_C_sf"/>
</dbReference>
<keyword evidence="14" id="KW-0418">Kinase</keyword>
<dbReference type="Gene3D" id="3.30.565.10">
    <property type="entry name" value="Histidine kinase-like ATPase, C-terminal domain"/>
    <property type="match status" value="1"/>
</dbReference>
<dbReference type="EMBL" id="FTOO01000016">
    <property type="protein sequence ID" value="SIT12798.1"/>
    <property type="molecule type" value="Genomic_DNA"/>
</dbReference>
<proteinExistence type="predicted"/>
<evidence type="ECO:0000256" key="18">
    <source>
        <dbReference type="ARBA" id="ARBA00023012"/>
    </source>
</evidence>
<dbReference type="GO" id="GO:0005737">
    <property type="term" value="C:cytoplasm"/>
    <property type="evidence" value="ECO:0007669"/>
    <property type="project" value="UniProtKB-SubCell"/>
</dbReference>
<dbReference type="PANTHER" id="PTHR24421:SF37">
    <property type="entry name" value="SENSOR HISTIDINE KINASE NARS"/>
    <property type="match status" value="1"/>
</dbReference>
<evidence type="ECO:0000256" key="7">
    <source>
        <dbReference type="ARBA" id="ARBA00022475"/>
    </source>
</evidence>
<evidence type="ECO:0000256" key="14">
    <source>
        <dbReference type="ARBA" id="ARBA00022777"/>
    </source>
</evidence>
<keyword evidence="18" id="KW-0902">Two-component regulatory system</keyword>
<evidence type="ECO:0000256" key="20">
    <source>
        <dbReference type="ARBA" id="ARBA00023136"/>
    </source>
</evidence>
<gene>
    <name evidence="24" type="ORF">SAMN05421799_1167</name>
</gene>
<dbReference type="GO" id="GO:0005886">
    <property type="term" value="C:plasma membrane"/>
    <property type="evidence" value="ECO:0007669"/>
    <property type="project" value="UniProtKB-SubCell"/>
</dbReference>
<dbReference type="Pfam" id="PF02518">
    <property type="entry name" value="HATPase_c"/>
    <property type="match status" value="1"/>
</dbReference>
<evidence type="ECO:0000256" key="17">
    <source>
        <dbReference type="ARBA" id="ARBA00023004"/>
    </source>
</evidence>
<dbReference type="InterPro" id="IPR005467">
    <property type="entry name" value="His_kinase_dom"/>
</dbReference>
<reference evidence="25" key="1">
    <citation type="submission" date="2017-01" db="EMBL/GenBank/DDBJ databases">
        <authorList>
            <person name="Varghese N."/>
            <person name="Submissions S."/>
        </authorList>
    </citation>
    <scope>NUCLEOTIDE SEQUENCE [LARGE SCALE GENOMIC DNA]</scope>
    <source>
        <strain evidence="25">DSM 16176</strain>
    </source>
</reference>
<dbReference type="EC" id="2.7.13.3" evidence="5"/>
<evidence type="ECO:0000256" key="21">
    <source>
        <dbReference type="ARBA" id="ARBA00024827"/>
    </source>
</evidence>
<dbReference type="Proteomes" id="UP000186156">
    <property type="component" value="Unassembled WGS sequence"/>
</dbReference>
<evidence type="ECO:0000256" key="5">
    <source>
        <dbReference type="ARBA" id="ARBA00012438"/>
    </source>
</evidence>
<dbReference type="PANTHER" id="PTHR24421">
    <property type="entry name" value="NITRATE/NITRITE SENSOR PROTEIN NARX-RELATED"/>
    <property type="match status" value="1"/>
</dbReference>
<keyword evidence="10" id="KW-0808">Transferase</keyword>
<evidence type="ECO:0000256" key="13">
    <source>
        <dbReference type="ARBA" id="ARBA00022741"/>
    </source>
</evidence>
<dbReference type="PROSITE" id="PS50109">
    <property type="entry name" value="HIS_KIN"/>
    <property type="match status" value="1"/>
</dbReference>
<evidence type="ECO:0000256" key="8">
    <source>
        <dbReference type="ARBA" id="ARBA00022485"/>
    </source>
</evidence>
<evidence type="ECO:0000256" key="3">
    <source>
        <dbReference type="ARBA" id="ARBA00004496"/>
    </source>
</evidence>
<dbReference type="GO" id="GO:0046872">
    <property type="term" value="F:metal ion binding"/>
    <property type="evidence" value="ECO:0007669"/>
    <property type="project" value="UniProtKB-KW"/>
</dbReference>
<comment type="catalytic activity">
    <reaction evidence="1">
        <text>ATP + protein L-histidine = ADP + protein N-phospho-L-histidine.</text>
        <dbReference type="EC" id="2.7.13.3"/>
    </reaction>
</comment>
<dbReference type="AlphaFoldDB" id="A0A1N7PQC2"/>
<sequence>MSSSLERELLSEIAKELSRGTRVDEALPRVLARLAALLGLRAAWAFAYDGRRRSYRLMASVGLPPALARRECHALRGGWCECQDQFDAGNMREAITIVHCSRLQRARGNKEGLAYHASVPLVSASARLGVMNIAACEQDAFSPETLRVLSTVGAHLATAMAREWHARLAERHAASLRELIALGRRMTTTVREADLFQTTADATVRLLRCEGGAVIASTGEVLAAAVSQTRAPRFYTYWPTEVTQQIRASLHAVALPRAGDQIQAPISPEVSIVAEDRTIGRFDETDQRILEAIALMARHALAALDTRRRHAEWRAVSERQTIASHLHDSVNQRLFSAAMFTHAAQAEIERDPMKAAQHLTKIRHLIDDARQELRQLASTLRHTDAPSVSNTIQRLVRDLADLPGLTVDIRAMTPVADIRLRPSARTALCRAMDEAVQNALRHGAPSHLDMALFEDKRGIKFVLVDDGLGFDPARVDGGFGLDSIRRQIEEEGGFVRWLSNPGHGTRCEVWLPMHSEE</sequence>
<comment type="subcellular location">
    <subcellularLocation>
        <location evidence="4">Cell membrane</location>
        <topology evidence="4">Multi-pass membrane protein</topology>
    </subcellularLocation>
    <subcellularLocation>
        <location evidence="3">Cytoplasm</location>
    </subcellularLocation>
</comment>
<comment type="cofactor">
    <cofactor evidence="2">
        <name>[4Fe-4S] cluster</name>
        <dbReference type="ChEBI" id="CHEBI:49883"/>
    </cofactor>
</comment>
<dbReference type="InterPro" id="IPR050482">
    <property type="entry name" value="Sensor_HK_TwoCompSys"/>
</dbReference>
<dbReference type="InterPro" id="IPR003018">
    <property type="entry name" value="GAF"/>
</dbReference>
<dbReference type="Gene3D" id="3.30.450.40">
    <property type="match status" value="1"/>
</dbReference>
<protein>
    <recommendedName>
        <fullName evidence="6">Oxygen sensor histidine kinase NreB</fullName>
        <ecNumber evidence="5">2.7.13.3</ecNumber>
    </recommendedName>
    <alternativeName>
        <fullName evidence="22">Nitrogen regulation protein B</fullName>
    </alternativeName>
</protein>
<evidence type="ECO:0000256" key="4">
    <source>
        <dbReference type="ARBA" id="ARBA00004651"/>
    </source>
</evidence>
<keyword evidence="12" id="KW-0479">Metal-binding</keyword>
<dbReference type="InterPro" id="IPR003594">
    <property type="entry name" value="HATPase_dom"/>
</dbReference>
<keyword evidence="11" id="KW-0812">Transmembrane</keyword>
<dbReference type="STRING" id="252246.SAMN05421799_1167"/>
<accession>A0A1N7PQC2</accession>
<keyword evidence="16" id="KW-1133">Transmembrane helix</keyword>
<dbReference type="Gene3D" id="1.20.5.1930">
    <property type="match status" value="1"/>
</dbReference>
<dbReference type="InterPro" id="IPR011712">
    <property type="entry name" value="Sig_transdc_His_kin_sub3_dim/P"/>
</dbReference>
<keyword evidence="13" id="KW-0547">Nucleotide-binding</keyword>
<evidence type="ECO:0000256" key="12">
    <source>
        <dbReference type="ARBA" id="ARBA00022723"/>
    </source>
</evidence>
<keyword evidence="15" id="KW-0067">ATP-binding</keyword>
<keyword evidence="8" id="KW-0004">4Fe-4S</keyword>
<evidence type="ECO:0000313" key="25">
    <source>
        <dbReference type="Proteomes" id="UP000186156"/>
    </source>
</evidence>
<evidence type="ECO:0000256" key="6">
    <source>
        <dbReference type="ARBA" id="ARBA00017322"/>
    </source>
</evidence>
<dbReference type="Pfam" id="PF13185">
    <property type="entry name" value="GAF_2"/>
    <property type="match status" value="1"/>
</dbReference>